<protein>
    <submittedName>
        <fullName evidence="2">Uncharacterized protein</fullName>
    </submittedName>
</protein>
<dbReference type="Proteomes" id="UP000507245">
    <property type="component" value="Unassembled WGS sequence"/>
</dbReference>
<organism evidence="2 4">
    <name type="scientific">Prunus armeniaca</name>
    <name type="common">Apricot</name>
    <name type="synonym">Armeniaca vulgaris</name>
    <dbReference type="NCBI Taxonomy" id="36596"/>
    <lineage>
        <taxon>Eukaryota</taxon>
        <taxon>Viridiplantae</taxon>
        <taxon>Streptophyta</taxon>
        <taxon>Embryophyta</taxon>
        <taxon>Tracheophyta</taxon>
        <taxon>Spermatophyta</taxon>
        <taxon>Magnoliopsida</taxon>
        <taxon>eudicotyledons</taxon>
        <taxon>Gunneridae</taxon>
        <taxon>Pentapetalae</taxon>
        <taxon>rosids</taxon>
        <taxon>fabids</taxon>
        <taxon>Rosales</taxon>
        <taxon>Rosaceae</taxon>
        <taxon>Amygdaloideae</taxon>
        <taxon>Amygdaleae</taxon>
        <taxon>Prunus</taxon>
    </lineage>
</organism>
<feature type="compositionally biased region" description="Basic and acidic residues" evidence="1">
    <location>
        <begin position="73"/>
        <end position="82"/>
    </location>
</feature>
<evidence type="ECO:0000313" key="4">
    <source>
        <dbReference type="Proteomes" id="UP000507222"/>
    </source>
</evidence>
<evidence type="ECO:0000313" key="3">
    <source>
        <dbReference type="EMBL" id="CAB4319429.1"/>
    </source>
</evidence>
<evidence type="ECO:0000256" key="1">
    <source>
        <dbReference type="SAM" id="MobiDB-lite"/>
    </source>
</evidence>
<accession>A0A6J5VMG1</accession>
<dbReference type="Proteomes" id="UP000507222">
    <property type="component" value="Unassembled WGS sequence"/>
</dbReference>
<dbReference type="AlphaFoldDB" id="A0A6J5VMG1"/>
<name>A0A6J5VMG1_PRUAR</name>
<dbReference type="EMBL" id="CAEKKB010000008">
    <property type="protein sequence ID" value="CAB4319429.1"/>
    <property type="molecule type" value="Genomic_DNA"/>
</dbReference>
<evidence type="ECO:0000313" key="2">
    <source>
        <dbReference type="EMBL" id="CAB4289064.1"/>
    </source>
</evidence>
<evidence type="ECO:0000313" key="5">
    <source>
        <dbReference type="Proteomes" id="UP000507245"/>
    </source>
</evidence>
<gene>
    <name evidence="2" type="ORF">CURHAP_LOCUS47435</name>
    <name evidence="3" type="ORF">ORAREDHAP_LOCUS46745</name>
</gene>
<reference evidence="5" key="1">
    <citation type="journal article" date="2020" name="Genome Biol.">
        <title>Gamete binning: chromosome-level and haplotype-resolved genome assembly enabled by high-throughput single-cell sequencing of gamete genomes.</title>
        <authorList>
            <person name="Campoy J.A."/>
            <person name="Sun H."/>
            <person name="Goel M."/>
            <person name="Jiao W.-B."/>
            <person name="Folz-Donahue K."/>
            <person name="Wang N."/>
            <person name="Rubio M."/>
            <person name="Liu C."/>
            <person name="Kukat C."/>
            <person name="Ruiz D."/>
            <person name="Huettel B."/>
            <person name="Schneeberger K."/>
        </authorList>
    </citation>
    <scope>NUCLEOTIDE SEQUENCE [LARGE SCALE GENOMIC DNA]</scope>
    <source>
        <strain evidence="5">cv. Rojo Pasion</strain>
    </source>
</reference>
<dbReference type="EMBL" id="CAEKDK010000008">
    <property type="protein sequence ID" value="CAB4289064.1"/>
    <property type="molecule type" value="Genomic_DNA"/>
</dbReference>
<feature type="compositionally biased region" description="Low complexity" evidence="1">
    <location>
        <begin position="83"/>
        <end position="93"/>
    </location>
</feature>
<proteinExistence type="predicted"/>
<reference evidence="2 4" key="2">
    <citation type="submission" date="2020-05" db="EMBL/GenBank/DDBJ databases">
        <authorList>
            <person name="Campoy J."/>
            <person name="Schneeberger K."/>
            <person name="Spophaly S."/>
        </authorList>
    </citation>
    <scope>NUCLEOTIDE SEQUENCE [LARGE SCALE GENOMIC DNA]</scope>
    <source>
        <strain evidence="2">PruArmRojPasFocal</strain>
    </source>
</reference>
<sequence>MKTRFDINWIETLLHAGRYIQCDPLQSRKRSTTIEIGKFWYRGQELSKTHNSNSNGLIQKFINGLKLIHSKVRDASTSKDDPSSSASKDNPSAFASTSKDEALASASKDPSASTSKKAEKECFLKNLFKKEVNPDPELEPE</sequence>
<keyword evidence="5" id="KW-1185">Reference proteome</keyword>
<feature type="region of interest" description="Disordered" evidence="1">
    <location>
        <begin position="73"/>
        <end position="118"/>
    </location>
</feature>